<dbReference type="InterPro" id="IPR005064">
    <property type="entry name" value="BUG"/>
</dbReference>
<dbReference type="Gene3D" id="3.40.190.150">
    <property type="entry name" value="Bordetella uptake gene, domain 1"/>
    <property type="match status" value="1"/>
</dbReference>
<dbReference type="PANTHER" id="PTHR42928:SF5">
    <property type="entry name" value="BLR1237 PROTEIN"/>
    <property type="match status" value="1"/>
</dbReference>
<dbReference type="PANTHER" id="PTHR42928">
    <property type="entry name" value="TRICARBOXYLATE-BINDING PROTEIN"/>
    <property type="match status" value="1"/>
</dbReference>
<evidence type="ECO:0000313" key="4">
    <source>
        <dbReference type="Proteomes" id="UP000605361"/>
    </source>
</evidence>
<keyword evidence="4" id="KW-1185">Reference proteome</keyword>
<organism evidence="3 4">
    <name type="scientific">Nonomuraea cypriaca</name>
    <dbReference type="NCBI Taxonomy" id="1187855"/>
    <lineage>
        <taxon>Bacteria</taxon>
        <taxon>Bacillati</taxon>
        <taxon>Actinomycetota</taxon>
        <taxon>Actinomycetes</taxon>
        <taxon>Streptosporangiales</taxon>
        <taxon>Streptosporangiaceae</taxon>
        <taxon>Nonomuraea</taxon>
    </lineage>
</organism>
<keyword evidence="2" id="KW-0732">Signal</keyword>
<dbReference type="PIRSF" id="PIRSF017082">
    <property type="entry name" value="YflP"/>
    <property type="match status" value="1"/>
</dbReference>
<reference evidence="3" key="1">
    <citation type="submission" date="2020-11" db="EMBL/GenBank/DDBJ databases">
        <title>Whole-genome analyses of Nonomuraea sp. K274.</title>
        <authorList>
            <person name="Veyisoglu A."/>
        </authorList>
    </citation>
    <scope>NUCLEOTIDE SEQUENCE</scope>
    <source>
        <strain evidence="3">K274</strain>
    </source>
</reference>
<dbReference type="PROSITE" id="PS51257">
    <property type="entry name" value="PROKAR_LIPOPROTEIN"/>
    <property type="match status" value="1"/>
</dbReference>
<dbReference type="Pfam" id="PF03401">
    <property type="entry name" value="TctC"/>
    <property type="match status" value="1"/>
</dbReference>
<comment type="similarity">
    <text evidence="1">Belongs to the UPF0065 (bug) family.</text>
</comment>
<dbReference type="Proteomes" id="UP000605361">
    <property type="component" value="Unassembled WGS sequence"/>
</dbReference>
<proteinExistence type="inferred from homology"/>
<dbReference type="AlphaFoldDB" id="A0A931A6M5"/>
<protein>
    <submittedName>
        <fullName evidence="3">Tripartite tricarboxylate transporter substrate binding protein</fullName>
    </submittedName>
</protein>
<dbReference type="Gene3D" id="3.40.190.10">
    <property type="entry name" value="Periplasmic binding protein-like II"/>
    <property type="match status" value="1"/>
</dbReference>
<accession>A0A931A6M5</accession>
<dbReference type="RefSeq" id="WP_195894000.1">
    <property type="nucleotide sequence ID" value="NZ_JADOGI010000008.1"/>
</dbReference>
<dbReference type="EMBL" id="JADOGI010000008">
    <property type="protein sequence ID" value="MBF8185013.1"/>
    <property type="molecule type" value="Genomic_DNA"/>
</dbReference>
<dbReference type="CDD" id="cd07012">
    <property type="entry name" value="PBP2_Bug_TTT"/>
    <property type="match status" value="1"/>
</dbReference>
<name>A0A931A6M5_9ACTN</name>
<evidence type="ECO:0000256" key="1">
    <source>
        <dbReference type="ARBA" id="ARBA00006987"/>
    </source>
</evidence>
<feature type="chain" id="PRO_5038941455" evidence="2">
    <location>
        <begin position="23"/>
        <end position="329"/>
    </location>
</feature>
<dbReference type="SUPFAM" id="SSF53850">
    <property type="entry name" value="Periplasmic binding protein-like II"/>
    <property type="match status" value="1"/>
</dbReference>
<sequence length="329" mass="35226">MTFKRRSAAAVAGLLILSGCSAIPGFGDDGPYPSDELTFVVPYAPGGSTDPIARQFTRQLEKDLGTTIVVENREGGSATIGTSRIVKAAADGYTIGLSSNSAVAYQPILTDALPYHSTADYQPLVKLADLPTILAVRADAPWRTFKDFMDDARRRPGQIKISNSGARTAPDLTIQRLSQAGGVEFTGVPFSGGGGEALTALLSGEVDATAGYAPTVKEHVRAGKLRVLGVFHDGPYKIFPQAESVVEAGYDVTLPASYYVIAPKGIPAEVLKRLQSAADATVRSAEFRAFAEDKGYVLESLTPDQLKAELDEYREEYERINAFMEERPA</sequence>
<dbReference type="InterPro" id="IPR042100">
    <property type="entry name" value="Bug_dom1"/>
</dbReference>
<comment type="caution">
    <text evidence="3">The sequence shown here is derived from an EMBL/GenBank/DDBJ whole genome shotgun (WGS) entry which is preliminary data.</text>
</comment>
<feature type="signal peptide" evidence="2">
    <location>
        <begin position="1"/>
        <end position="22"/>
    </location>
</feature>
<evidence type="ECO:0000313" key="3">
    <source>
        <dbReference type="EMBL" id="MBF8185013.1"/>
    </source>
</evidence>
<gene>
    <name evidence="3" type="ORF">ITP53_04525</name>
</gene>
<evidence type="ECO:0000256" key="2">
    <source>
        <dbReference type="SAM" id="SignalP"/>
    </source>
</evidence>